<organism evidence="1 2">
    <name type="scientific">Eikenella corrodens ATCC 23834</name>
    <dbReference type="NCBI Taxonomy" id="546274"/>
    <lineage>
        <taxon>Bacteria</taxon>
        <taxon>Pseudomonadati</taxon>
        <taxon>Pseudomonadota</taxon>
        <taxon>Betaproteobacteria</taxon>
        <taxon>Neisseriales</taxon>
        <taxon>Neisseriaceae</taxon>
        <taxon>Eikenella</taxon>
    </lineage>
</organism>
<sequence>MRHHFFVAAQQFERMLVVGAGAGLFVEARVGFQIVVHHIGRGFGQDFEGDVHTAAEIGHEDFDFSVGAALADGGDAIGKVLGAAVAQIVAVYRGDNNIAQIHGGHAGGEMLRLFGIERVGAAVADVAEGAAAGADVAHNHEGGGAAAEAFADIGAAGLFTHGVHFLIAQDVLNFKKLFAGGQLGANPFGLFQLLLQRHNLNRDTGNFGRAFVFDAPAVVLFVFCGHGLYLCCVFNVVCTFQVACG</sequence>
<dbReference type="AlphaFoldDB" id="C0DRQ8"/>
<reference evidence="1 2" key="1">
    <citation type="submission" date="2009-01" db="EMBL/GenBank/DDBJ databases">
        <authorList>
            <person name="Fulton L."/>
            <person name="Clifton S."/>
            <person name="Chinwalla A.T."/>
            <person name="Mitreva M."/>
            <person name="Sodergren E."/>
            <person name="Weinstock G."/>
            <person name="Clifton S."/>
            <person name="Dooling D.J."/>
            <person name="Fulton B."/>
            <person name="Minx P."/>
            <person name="Pepin K.H."/>
            <person name="Johnson M."/>
            <person name="Bhonagiri V."/>
            <person name="Nash W.E."/>
            <person name="Mardis E.R."/>
            <person name="Wilson R.K."/>
        </authorList>
    </citation>
    <scope>NUCLEOTIDE SEQUENCE [LARGE SCALE GENOMIC DNA]</scope>
    <source>
        <strain evidence="1 2">ATCC 23834</strain>
    </source>
</reference>
<evidence type="ECO:0000313" key="1">
    <source>
        <dbReference type="EMBL" id="EEG25206.1"/>
    </source>
</evidence>
<proteinExistence type="predicted"/>
<dbReference type="eggNOG" id="ENOG502ZFMT">
    <property type="taxonomic scope" value="Bacteria"/>
</dbReference>
<dbReference type="Proteomes" id="UP000005837">
    <property type="component" value="Unassembled WGS sequence"/>
</dbReference>
<dbReference type="HOGENOM" id="CLU_1132202_0_0_4"/>
<name>C0DRQ8_EIKCO</name>
<evidence type="ECO:0000313" key="2">
    <source>
        <dbReference type="Proteomes" id="UP000005837"/>
    </source>
</evidence>
<dbReference type="EMBL" id="ACEA01000002">
    <property type="protein sequence ID" value="EEG25206.1"/>
    <property type="molecule type" value="Genomic_DNA"/>
</dbReference>
<comment type="caution">
    <text evidence="1">The sequence shown here is derived from an EMBL/GenBank/DDBJ whole genome shotgun (WGS) entry which is preliminary data.</text>
</comment>
<accession>C0DRQ8</accession>
<gene>
    <name evidence="1" type="ORF">EIKCOROL_00025</name>
</gene>
<protein>
    <submittedName>
        <fullName evidence="1">Uncharacterized protein</fullName>
    </submittedName>
</protein>